<accession>A0A7I7S2W8</accession>
<comment type="similarity">
    <text evidence="1">Belongs to the short-chain dehydrogenases/reductases (SDR) family.</text>
</comment>
<dbReference type="KEGG" id="marz:MARA_41440"/>
<reference evidence="4 5" key="1">
    <citation type="journal article" date="2019" name="Emerg. Microbes Infect.">
        <title>Comprehensive subspecies identification of 175 nontuberculous mycobacteria species based on 7547 genomic profiles.</title>
        <authorList>
            <person name="Matsumoto Y."/>
            <person name="Kinjo T."/>
            <person name="Motooka D."/>
            <person name="Nabeya D."/>
            <person name="Jung N."/>
            <person name="Uechi K."/>
            <person name="Horii T."/>
            <person name="Iida T."/>
            <person name="Fujita J."/>
            <person name="Nakamura S."/>
        </authorList>
    </citation>
    <scope>NUCLEOTIDE SEQUENCE [LARGE SCALE GENOMIC DNA]</scope>
    <source>
        <strain evidence="4 5">JCM 18538</strain>
    </source>
</reference>
<evidence type="ECO:0000256" key="2">
    <source>
        <dbReference type="ARBA" id="ARBA00023002"/>
    </source>
</evidence>
<evidence type="ECO:0000259" key="3">
    <source>
        <dbReference type="SMART" id="SM00822"/>
    </source>
</evidence>
<keyword evidence="2" id="KW-0560">Oxidoreductase</keyword>
<dbReference type="GO" id="GO:0016020">
    <property type="term" value="C:membrane"/>
    <property type="evidence" value="ECO:0007669"/>
    <property type="project" value="TreeGrafter"/>
</dbReference>
<dbReference type="Pfam" id="PF00106">
    <property type="entry name" value="adh_short"/>
    <property type="match status" value="1"/>
</dbReference>
<name>A0A7I7S2W8_9MYCO</name>
<dbReference type="PANTHER" id="PTHR44196:SF2">
    <property type="entry name" value="SHORT-CHAIN DEHYDROGENASE-RELATED"/>
    <property type="match status" value="1"/>
</dbReference>
<sequence>MAESTKRALITGASSGIGLELAKLFADDGYDLVIAADEAEIHVAAQELSGRGVEVEAVEVDLRTGDGVASLYQAATDGGKVVDAVALNAGVGRGGRFVDGDLADDLSIVDLNVRSTVHLAKLVLRDMAERGTGKVLFTSSIAATMPGSNQAVYNASKSFVQSFAEAVRDEMRDSDVTVTSLMPGPTDTKFFQRGGLEDTPQAQVRDDAAKVARQGYDALKHNRQKVVASSPMSKAMGVMNKFTPDAIKVRANRLMATPMGRK</sequence>
<dbReference type="AlphaFoldDB" id="A0A7I7S2W8"/>
<dbReference type="InterPro" id="IPR020904">
    <property type="entry name" value="Sc_DH/Rdtase_CS"/>
</dbReference>
<dbReference type="CDD" id="cd05233">
    <property type="entry name" value="SDR_c"/>
    <property type="match status" value="1"/>
</dbReference>
<dbReference type="EMBL" id="AP022593">
    <property type="protein sequence ID" value="BBY50676.1"/>
    <property type="molecule type" value="Genomic_DNA"/>
</dbReference>
<evidence type="ECO:0000313" key="4">
    <source>
        <dbReference type="EMBL" id="BBY50676.1"/>
    </source>
</evidence>
<dbReference type="InterPro" id="IPR002347">
    <property type="entry name" value="SDR_fam"/>
</dbReference>
<dbReference type="RefSeq" id="WP_163920292.1">
    <property type="nucleotide sequence ID" value="NZ_AP022593.1"/>
</dbReference>
<protein>
    <submittedName>
        <fullName evidence="4">Oxidoreductase</fullName>
    </submittedName>
</protein>
<dbReference type="InterPro" id="IPR036291">
    <property type="entry name" value="NAD(P)-bd_dom_sf"/>
</dbReference>
<dbReference type="PROSITE" id="PS00061">
    <property type="entry name" value="ADH_SHORT"/>
    <property type="match status" value="1"/>
</dbReference>
<dbReference type="Gene3D" id="3.40.50.720">
    <property type="entry name" value="NAD(P)-binding Rossmann-like Domain"/>
    <property type="match status" value="1"/>
</dbReference>
<evidence type="ECO:0000313" key="5">
    <source>
        <dbReference type="Proteomes" id="UP000467428"/>
    </source>
</evidence>
<proteinExistence type="inferred from homology"/>
<feature type="domain" description="Ketoreductase" evidence="3">
    <location>
        <begin position="6"/>
        <end position="188"/>
    </location>
</feature>
<dbReference type="Proteomes" id="UP000467428">
    <property type="component" value="Chromosome"/>
</dbReference>
<organism evidence="4 5">
    <name type="scientific">Mycolicibacterium arabiense</name>
    <dbReference type="NCBI Taxonomy" id="1286181"/>
    <lineage>
        <taxon>Bacteria</taxon>
        <taxon>Bacillati</taxon>
        <taxon>Actinomycetota</taxon>
        <taxon>Actinomycetes</taxon>
        <taxon>Mycobacteriales</taxon>
        <taxon>Mycobacteriaceae</taxon>
        <taxon>Mycolicibacterium</taxon>
    </lineage>
</organism>
<dbReference type="PANTHER" id="PTHR44196">
    <property type="entry name" value="DEHYDROGENASE/REDUCTASE SDR FAMILY MEMBER 7B"/>
    <property type="match status" value="1"/>
</dbReference>
<dbReference type="SUPFAM" id="SSF51735">
    <property type="entry name" value="NAD(P)-binding Rossmann-fold domains"/>
    <property type="match status" value="1"/>
</dbReference>
<dbReference type="GO" id="GO:0016491">
    <property type="term" value="F:oxidoreductase activity"/>
    <property type="evidence" value="ECO:0007669"/>
    <property type="project" value="UniProtKB-KW"/>
</dbReference>
<dbReference type="SMART" id="SM00822">
    <property type="entry name" value="PKS_KR"/>
    <property type="match status" value="1"/>
</dbReference>
<gene>
    <name evidence="4" type="ORF">MARA_41440</name>
</gene>
<dbReference type="InterPro" id="IPR057326">
    <property type="entry name" value="KR_dom"/>
</dbReference>
<geneLocation type="plasmid" evidence="5">
    <name>pjcm18538 dna</name>
</geneLocation>
<keyword evidence="5" id="KW-1185">Reference proteome</keyword>
<evidence type="ECO:0000256" key="1">
    <source>
        <dbReference type="ARBA" id="ARBA00006484"/>
    </source>
</evidence>
<dbReference type="PRINTS" id="PR00081">
    <property type="entry name" value="GDHRDH"/>
</dbReference>